<dbReference type="PROSITE" id="PS50930">
    <property type="entry name" value="HTH_LYTTR"/>
    <property type="match status" value="1"/>
</dbReference>
<accession>A0A6F8ZJI3</accession>
<dbReference type="InterPro" id="IPR001789">
    <property type="entry name" value="Sig_transdc_resp-reg_receiver"/>
</dbReference>
<dbReference type="Proteomes" id="UP000503399">
    <property type="component" value="Chromosome"/>
</dbReference>
<reference evidence="6 7" key="1">
    <citation type="submission" date="2020-02" db="EMBL/GenBank/DDBJ databases">
        <authorList>
            <person name="Hogendoorn C."/>
        </authorList>
    </citation>
    <scope>NUCLEOTIDE SEQUENCE [LARGE SCALE GENOMIC DNA]</scope>
    <source>
        <strain evidence="6">R501</strain>
    </source>
</reference>
<dbReference type="Pfam" id="PF04397">
    <property type="entry name" value="LytTR"/>
    <property type="match status" value="1"/>
</dbReference>
<protein>
    <recommendedName>
        <fullName evidence="1">Stage 0 sporulation protein A homolog</fullName>
    </recommendedName>
</protein>
<keyword evidence="7" id="KW-1185">Reference proteome</keyword>
<gene>
    <name evidence="6" type="ORF">R50_2253</name>
</gene>
<dbReference type="SMART" id="SM00850">
    <property type="entry name" value="LytTR"/>
    <property type="match status" value="1"/>
</dbReference>
<dbReference type="EMBL" id="LR778114">
    <property type="protein sequence ID" value="CAB1129750.1"/>
    <property type="molecule type" value="Genomic_DNA"/>
</dbReference>
<dbReference type="SMART" id="SM00448">
    <property type="entry name" value="REC"/>
    <property type="match status" value="1"/>
</dbReference>
<organism evidence="6 7">
    <name type="scientific">Candidatus Hydrogenisulfobacillus filiaventi</name>
    <dbReference type="NCBI Taxonomy" id="2707344"/>
    <lineage>
        <taxon>Bacteria</taxon>
        <taxon>Bacillati</taxon>
        <taxon>Bacillota</taxon>
        <taxon>Clostridia</taxon>
        <taxon>Eubacteriales</taxon>
        <taxon>Clostridiales Family XVII. Incertae Sedis</taxon>
        <taxon>Candidatus Hydrogenisulfobacillus</taxon>
    </lineage>
</organism>
<evidence type="ECO:0000256" key="3">
    <source>
        <dbReference type="PROSITE-ProRule" id="PRU00169"/>
    </source>
</evidence>
<sequence>MLKALIVEDEYPARMELRFQLEPYRHLLEVVGEAQSAREAEQLIAALDYDVIFLDVQMPGMSGIDLARRLKRERPDLKVVLVTAYERYAVQAFDAGVVDYLLKPVSAERLKDTISRLTGRGAGEAASRGEPAGPPLTFVPCESGDTTIPVAVDEIVFVTAEHETILVCTQSERLPTRFTLQELAERLPADRFFRTHRSFIANIRQVREIMPYFNGTYLLKMKDKAHSEVVVSRSNVKRLKELFNLA</sequence>
<dbReference type="GO" id="GO:0003677">
    <property type="term" value="F:DNA binding"/>
    <property type="evidence" value="ECO:0007669"/>
    <property type="project" value="InterPro"/>
</dbReference>
<evidence type="ECO:0000259" key="4">
    <source>
        <dbReference type="PROSITE" id="PS50110"/>
    </source>
</evidence>
<keyword evidence="3" id="KW-0597">Phosphoprotein</keyword>
<dbReference type="KEGG" id="hfv:R50_2253"/>
<feature type="modified residue" description="4-aspartylphosphate" evidence="3">
    <location>
        <position position="55"/>
    </location>
</feature>
<evidence type="ECO:0000313" key="6">
    <source>
        <dbReference type="EMBL" id="CAB1129750.1"/>
    </source>
</evidence>
<dbReference type="PROSITE" id="PS50110">
    <property type="entry name" value="RESPONSE_REGULATORY"/>
    <property type="match status" value="1"/>
</dbReference>
<dbReference type="Gene3D" id="2.20.25.10">
    <property type="match status" value="1"/>
</dbReference>
<dbReference type="InterPro" id="IPR007492">
    <property type="entry name" value="LytTR_DNA-bd_dom"/>
</dbReference>
<dbReference type="InterPro" id="IPR011006">
    <property type="entry name" value="CheY-like_superfamily"/>
</dbReference>
<feature type="domain" description="HTH LytTR-type" evidence="5">
    <location>
        <begin position="139"/>
        <end position="245"/>
    </location>
</feature>
<evidence type="ECO:0000259" key="5">
    <source>
        <dbReference type="PROSITE" id="PS50930"/>
    </source>
</evidence>
<dbReference type="InterPro" id="IPR046947">
    <property type="entry name" value="LytR-like"/>
</dbReference>
<comment type="function">
    <text evidence="2">May play the central regulatory role in sporulation. It may be an element of the effector pathway responsible for the activation of sporulation genes in response to nutritional stress. Spo0A may act in concert with spo0H (a sigma factor) to control the expression of some genes that are critical to the sporulation process.</text>
</comment>
<proteinExistence type="predicted"/>
<dbReference type="SUPFAM" id="SSF52172">
    <property type="entry name" value="CheY-like"/>
    <property type="match status" value="1"/>
</dbReference>
<evidence type="ECO:0000256" key="1">
    <source>
        <dbReference type="ARBA" id="ARBA00018672"/>
    </source>
</evidence>
<dbReference type="AlphaFoldDB" id="A0A6F8ZJI3"/>
<evidence type="ECO:0000313" key="7">
    <source>
        <dbReference type="Proteomes" id="UP000503399"/>
    </source>
</evidence>
<evidence type="ECO:0000256" key="2">
    <source>
        <dbReference type="ARBA" id="ARBA00024867"/>
    </source>
</evidence>
<dbReference type="PANTHER" id="PTHR37299">
    <property type="entry name" value="TRANSCRIPTIONAL REGULATOR-RELATED"/>
    <property type="match status" value="1"/>
</dbReference>
<feature type="domain" description="Response regulatory" evidence="4">
    <location>
        <begin position="3"/>
        <end position="118"/>
    </location>
</feature>
<dbReference type="PANTHER" id="PTHR37299:SF1">
    <property type="entry name" value="STAGE 0 SPORULATION PROTEIN A HOMOLOG"/>
    <property type="match status" value="1"/>
</dbReference>
<dbReference type="GO" id="GO:0000156">
    <property type="term" value="F:phosphorelay response regulator activity"/>
    <property type="evidence" value="ECO:0007669"/>
    <property type="project" value="InterPro"/>
</dbReference>
<dbReference type="Gene3D" id="2.40.50.40">
    <property type="match status" value="1"/>
</dbReference>
<dbReference type="Pfam" id="PF00072">
    <property type="entry name" value="Response_reg"/>
    <property type="match status" value="1"/>
</dbReference>
<dbReference type="Gene3D" id="3.40.50.2300">
    <property type="match status" value="1"/>
</dbReference>
<name>A0A6F8ZJI3_9FIRM</name>